<dbReference type="PANTHER" id="PTHR11645">
    <property type="entry name" value="PYRROLINE-5-CARBOXYLATE REDUCTASE"/>
    <property type="match status" value="1"/>
</dbReference>
<feature type="binding site" evidence="7">
    <location>
        <begin position="5"/>
        <end position="10"/>
    </location>
    <ligand>
        <name>NADP(+)</name>
        <dbReference type="ChEBI" id="CHEBI:58349"/>
    </ligand>
</feature>
<organism evidence="10 11">
    <name type="scientific">Gleimia coleocanis DSM 15436</name>
    <dbReference type="NCBI Taxonomy" id="525245"/>
    <lineage>
        <taxon>Bacteria</taxon>
        <taxon>Bacillati</taxon>
        <taxon>Actinomycetota</taxon>
        <taxon>Actinomycetes</taxon>
        <taxon>Actinomycetales</taxon>
        <taxon>Actinomycetaceae</taxon>
        <taxon>Gleimia</taxon>
    </lineage>
</organism>
<comment type="catalytic activity">
    <reaction evidence="5">
        <text>L-proline + NAD(+) = (S)-1-pyrroline-5-carboxylate + NADH + 2 H(+)</text>
        <dbReference type="Rhea" id="RHEA:14105"/>
        <dbReference type="ChEBI" id="CHEBI:15378"/>
        <dbReference type="ChEBI" id="CHEBI:17388"/>
        <dbReference type="ChEBI" id="CHEBI:57540"/>
        <dbReference type="ChEBI" id="CHEBI:57945"/>
        <dbReference type="ChEBI" id="CHEBI:60039"/>
        <dbReference type="EC" id="1.5.1.2"/>
    </reaction>
</comment>
<dbReference type="FunFam" id="1.10.3730.10:FF:000001">
    <property type="entry name" value="Pyrroline-5-carboxylate reductase"/>
    <property type="match status" value="1"/>
</dbReference>
<comment type="caution">
    <text evidence="10">The sequence shown here is derived from an EMBL/GenBank/DDBJ whole genome shotgun (WGS) entry which is preliminary data.</text>
</comment>
<comment type="pathway">
    <text evidence="5">Amino-acid biosynthesis; L-proline biosynthesis; L-proline from L-glutamate 5-semialdehyde: step 1/1.</text>
</comment>
<comment type="subcellular location">
    <subcellularLocation>
        <location evidence="5">Cytoplasm</location>
    </subcellularLocation>
</comment>
<dbReference type="OrthoDB" id="9805754at2"/>
<dbReference type="PANTHER" id="PTHR11645:SF0">
    <property type="entry name" value="PYRROLINE-5-CARBOXYLATE REDUCTASE 3"/>
    <property type="match status" value="1"/>
</dbReference>
<dbReference type="InterPro" id="IPR008927">
    <property type="entry name" value="6-PGluconate_DH-like_C_sf"/>
</dbReference>
<comment type="function">
    <text evidence="4 5">Catalyzes the reduction of 1-pyrroline-5-carboxylate (PCA) to L-proline.</text>
</comment>
<dbReference type="STRING" id="525245.HMPREF0044_0951"/>
<dbReference type="InterPro" id="IPR036291">
    <property type="entry name" value="NAD(P)-bd_dom_sf"/>
</dbReference>
<reference evidence="10 11" key="1">
    <citation type="submission" date="2009-01" db="EMBL/GenBank/DDBJ databases">
        <authorList>
            <person name="Qin X."/>
            <person name="Bachman B."/>
            <person name="Battles P."/>
            <person name="Bell A."/>
            <person name="Bess C."/>
            <person name="Bickham C."/>
            <person name="Chaboub L."/>
            <person name="Chen D."/>
            <person name="Coyle M."/>
            <person name="Deiros D.R."/>
            <person name="Dinh H."/>
            <person name="Forbes L."/>
            <person name="Fowler G."/>
            <person name="Francisco L."/>
            <person name="Fu Q."/>
            <person name="Gubbala S."/>
            <person name="Hale W."/>
            <person name="Han Y."/>
            <person name="Hemphill L."/>
            <person name="Highlander S.K."/>
            <person name="Hirani K."/>
            <person name="Hogues M."/>
            <person name="Jackson L."/>
            <person name="Jakkamsetti A."/>
            <person name="Javaid M."/>
            <person name="Jiang H."/>
            <person name="Korchina V."/>
            <person name="Kovar C."/>
            <person name="Lara F."/>
            <person name="Lee S."/>
            <person name="Mata R."/>
            <person name="Mathew T."/>
            <person name="Moen C."/>
            <person name="Morales K."/>
            <person name="Munidasa M."/>
            <person name="Nazareth L."/>
            <person name="Ngo R."/>
            <person name="Nguyen L."/>
            <person name="Okwuonu G."/>
            <person name="Ongeri F."/>
            <person name="Patil S."/>
            <person name="Petrosino J."/>
            <person name="Pham C."/>
            <person name="Pham P."/>
            <person name="Pu L.-L."/>
            <person name="Puazo M."/>
            <person name="Raj R."/>
            <person name="Reid J."/>
            <person name="Rouhana J."/>
            <person name="Saada N."/>
            <person name="Shang Y."/>
            <person name="Simmons D."/>
            <person name="Thornton R."/>
            <person name="Warren J."/>
            <person name="Weissenberger G."/>
            <person name="Zhang J."/>
            <person name="Zhang L."/>
            <person name="Zhou C."/>
            <person name="Zhu D."/>
            <person name="Muzny D."/>
            <person name="Worley K."/>
            <person name="Gibbs R."/>
        </authorList>
    </citation>
    <scope>NUCLEOTIDE SEQUENCE [LARGE SCALE GENOMIC DNA]</scope>
    <source>
        <strain evidence="10 11">DSM 15436</strain>
    </source>
</reference>
<dbReference type="GO" id="GO:0004735">
    <property type="term" value="F:pyrroline-5-carboxylate reductase activity"/>
    <property type="evidence" value="ECO:0007669"/>
    <property type="project" value="UniProtKB-UniRule"/>
</dbReference>
<sequence length="271" mass="28139">MFGFIGAGNMVSALVKGAHANGFLTGENCLITDKSGISGPALAKSVAGRYLVSNLEVAKQSDVLVLGVKPQHILAVLAELRSVLETHQPLVISLAAGVKLEDIQMTAGSDVPVLRMMPNVNAAVQASMTAIVPGQNCTDEHIELALKFARTFGEAMQIQESELPIFTALAGCSPAWIFDLIDAFAMAGVKYGISKANASRIVTQAFLGSATLVREATETGTKSTANLIDQVCSPGGTTIAGLLAMQAAGSRHSAVEAVDAAVMQDMILGKK</sequence>
<dbReference type="Proteomes" id="UP000010301">
    <property type="component" value="Unassembled WGS sequence"/>
</dbReference>
<dbReference type="Gene3D" id="1.10.3730.10">
    <property type="entry name" value="ProC C-terminal domain-like"/>
    <property type="match status" value="1"/>
</dbReference>
<dbReference type="AlphaFoldDB" id="C0W073"/>
<keyword evidence="2 5" id="KW-0521">NADP</keyword>
<comment type="similarity">
    <text evidence="1 5">Belongs to the pyrroline-5-carboxylate reductase family.</text>
</comment>
<evidence type="ECO:0000256" key="3">
    <source>
        <dbReference type="ARBA" id="ARBA00023002"/>
    </source>
</evidence>
<keyword evidence="5" id="KW-0963">Cytoplasm</keyword>
<dbReference type="Gene3D" id="3.40.50.720">
    <property type="entry name" value="NAD(P)-binding Rossmann-like Domain"/>
    <property type="match status" value="1"/>
</dbReference>
<comment type="catalytic activity">
    <reaction evidence="5">
        <text>L-proline + NADP(+) = (S)-1-pyrroline-5-carboxylate + NADPH + 2 H(+)</text>
        <dbReference type="Rhea" id="RHEA:14109"/>
        <dbReference type="ChEBI" id="CHEBI:15378"/>
        <dbReference type="ChEBI" id="CHEBI:17388"/>
        <dbReference type="ChEBI" id="CHEBI:57783"/>
        <dbReference type="ChEBI" id="CHEBI:58349"/>
        <dbReference type="ChEBI" id="CHEBI:60039"/>
        <dbReference type="EC" id="1.5.1.2"/>
    </reaction>
</comment>
<dbReference type="SUPFAM" id="SSF48179">
    <property type="entry name" value="6-phosphogluconate dehydrogenase C-terminal domain-like"/>
    <property type="match status" value="1"/>
</dbReference>
<evidence type="ECO:0000256" key="5">
    <source>
        <dbReference type="HAMAP-Rule" id="MF_01925"/>
    </source>
</evidence>
<dbReference type="InterPro" id="IPR000304">
    <property type="entry name" value="Pyrroline-COOH_reductase"/>
</dbReference>
<dbReference type="eggNOG" id="COG0345">
    <property type="taxonomic scope" value="Bacteria"/>
</dbReference>
<dbReference type="InterPro" id="IPR029036">
    <property type="entry name" value="P5CR_dimer"/>
</dbReference>
<name>C0W073_9ACTO</name>
<evidence type="ECO:0000259" key="9">
    <source>
        <dbReference type="Pfam" id="PF14748"/>
    </source>
</evidence>
<evidence type="ECO:0000256" key="7">
    <source>
        <dbReference type="PIRSR" id="PIRSR000193-1"/>
    </source>
</evidence>
<dbReference type="Pfam" id="PF03807">
    <property type="entry name" value="F420_oxidored"/>
    <property type="match status" value="1"/>
</dbReference>
<dbReference type="HAMAP" id="MF_01925">
    <property type="entry name" value="P5C_reductase"/>
    <property type="match status" value="1"/>
</dbReference>
<evidence type="ECO:0000313" key="10">
    <source>
        <dbReference type="EMBL" id="EEH63932.1"/>
    </source>
</evidence>
<dbReference type="HOGENOM" id="CLU_042344_3_1_11"/>
<keyword evidence="3 5" id="KW-0560">Oxidoreductase</keyword>
<dbReference type="PIRSF" id="PIRSF000193">
    <property type="entry name" value="Pyrrol-5-carb_rd"/>
    <property type="match status" value="1"/>
</dbReference>
<dbReference type="SUPFAM" id="SSF51735">
    <property type="entry name" value="NAD(P)-binding Rossmann-fold domains"/>
    <property type="match status" value="1"/>
</dbReference>
<evidence type="ECO:0000256" key="4">
    <source>
        <dbReference type="ARBA" id="ARBA00058118"/>
    </source>
</evidence>
<feature type="domain" description="Pyrroline-5-carboxylate reductase catalytic N-terminal" evidence="8">
    <location>
        <begin position="2"/>
        <end position="97"/>
    </location>
</feature>
<dbReference type="GO" id="GO:0055129">
    <property type="term" value="P:L-proline biosynthetic process"/>
    <property type="evidence" value="ECO:0007669"/>
    <property type="project" value="UniProtKB-UniRule"/>
</dbReference>
<proteinExistence type="inferred from homology"/>
<gene>
    <name evidence="5 10" type="primary">proC</name>
    <name evidence="10" type="ORF">HMPREF0044_0951</name>
</gene>
<evidence type="ECO:0000256" key="6">
    <source>
        <dbReference type="NCBIfam" id="TIGR00112"/>
    </source>
</evidence>
<feature type="binding site" evidence="7">
    <location>
        <position position="54"/>
    </location>
    <ligand>
        <name>NADPH</name>
        <dbReference type="ChEBI" id="CHEBI:57783"/>
    </ligand>
</feature>
<dbReference type="EC" id="1.5.1.2" evidence="5 6"/>
<keyword evidence="5" id="KW-0028">Amino-acid biosynthesis</keyword>
<keyword evidence="11" id="KW-1185">Reference proteome</keyword>
<keyword evidence="5" id="KW-0641">Proline biosynthesis</keyword>
<dbReference type="Pfam" id="PF14748">
    <property type="entry name" value="P5CR_dimer"/>
    <property type="match status" value="1"/>
</dbReference>
<dbReference type="GO" id="GO:0005737">
    <property type="term" value="C:cytoplasm"/>
    <property type="evidence" value="ECO:0007669"/>
    <property type="project" value="UniProtKB-SubCell"/>
</dbReference>
<dbReference type="EMBL" id="ACFG01000030">
    <property type="protein sequence ID" value="EEH63932.1"/>
    <property type="molecule type" value="Genomic_DNA"/>
</dbReference>
<evidence type="ECO:0000313" key="11">
    <source>
        <dbReference type="Proteomes" id="UP000010301"/>
    </source>
</evidence>
<evidence type="ECO:0000256" key="2">
    <source>
        <dbReference type="ARBA" id="ARBA00022857"/>
    </source>
</evidence>
<protein>
    <recommendedName>
        <fullName evidence="5 6">Pyrroline-5-carboxylate reductase</fullName>
        <shortName evidence="5">P5C reductase</shortName>
        <shortName evidence="5">P5CR</shortName>
        <ecNumber evidence="5 6">1.5.1.2</ecNumber>
    </recommendedName>
    <alternativeName>
        <fullName evidence="5">PCA reductase</fullName>
    </alternativeName>
</protein>
<evidence type="ECO:0000259" key="8">
    <source>
        <dbReference type="Pfam" id="PF03807"/>
    </source>
</evidence>
<dbReference type="InterPro" id="IPR028939">
    <property type="entry name" value="P5C_Rdtase_cat_N"/>
</dbReference>
<dbReference type="RefSeq" id="WP_006546723.1">
    <property type="nucleotide sequence ID" value="NZ_DS999543.1"/>
</dbReference>
<dbReference type="NCBIfam" id="TIGR00112">
    <property type="entry name" value="proC"/>
    <property type="match status" value="1"/>
</dbReference>
<accession>C0W073</accession>
<dbReference type="UniPathway" id="UPA00098">
    <property type="reaction ID" value="UER00361"/>
</dbReference>
<evidence type="ECO:0000256" key="1">
    <source>
        <dbReference type="ARBA" id="ARBA00005525"/>
    </source>
</evidence>
<feature type="domain" description="Pyrroline-5-carboxylate reductase dimerisation" evidence="9">
    <location>
        <begin position="160"/>
        <end position="263"/>
    </location>
</feature>